<dbReference type="Proteomes" id="UP000578449">
    <property type="component" value="Unassembled WGS sequence"/>
</dbReference>
<proteinExistence type="predicted"/>
<evidence type="ECO:0000256" key="1">
    <source>
        <dbReference type="SAM" id="MobiDB-lite"/>
    </source>
</evidence>
<gene>
    <name evidence="2" type="ORF">HNP84_003627</name>
</gene>
<feature type="region of interest" description="Disordered" evidence="1">
    <location>
        <begin position="136"/>
        <end position="182"/>
    </location>
</feature>
<comment type="caution">
    <text evidence="2">The sequence shown here is derived from an EMBL/GenBank/DDBJ whole genome shotgun (WGS) entry which is preliminary data.</text>
</comment>
<accession>A0A840P7R1</accession>
<feature type="region of interest" description="Disordered" evidence="1">
    <location>
        <begin position="1"/>
        <end position="20"/>
    </location>
</feature>
<keyword evidence="3" id="KW-1185">Reference proteome</keyword>
<evidence type="ECO:0000313" key="2">
    <source>
        <dbReference type="EMBL" id="MBB5133901.1"/>
    </source>
</evidence>
<feature type="compositionally biased region" description="Basic and acidic residues" evidence="1">
    <location>
        <begin position="1"/>
        <end position="11"/>
    </location>
</feature>
<organism evidence="2 3">
    <name type="scientific">Thermocatellispora tengchongensis</name>
    <dbReference type="NCBI Taxonomy" id="1073253"/>
    <lineage>
        <taxon>Bacteria</taxon>
        <taxon>Bacillati</taxon>
        <taxon>Actinomycetota</taxon>
        <taxon>Actinomycetes</taxon>
        <taxon>Streptosporangiales</taxon>
        <taxon>Streptosporangiaceae</taxon>
        <taxon>Thermocatellispora</taxon>
    </lineage>
</organism>
<dbReference type="AlphaFoldDB" id="A0A840P7R1"/>
<dbReference type="PROSITE" id="PS51257">
    <property type="entry name" value="PROKAR_LIPOPROTEIN"/>
    <property type="match status" value="1"/>
</dbReference>
<sequence length="254" mass="25507">MRGRRTLDRRAGSGSAVSGGCAGVGSCRVPDLVGAKGRGRRCGLCRVPDAWAGSGSVVSVGVRGCGVASRVGRAGRERVCGPRCGVVSRAGPRRCEGAGSAVRVVSPPGRVGREWACGVARGPRCGVAHALDPRAAGGRYQRDPQRGAGVSPVPPTAGARSRCPQPVPGRQPVPAAGARPTAGARGRCLVRSRCPVRSRCLGGGRCLGDSRCVAVGGSRVGPAALRLRRTPAPAGGPGAVVAWGVRPPRLCAAA</sequence>
<protein>
    <submittedName>
        <fullName evidence="2">Uncharacterized protein</fullName>
    </submittedName>
</protein>
<evidence type="ECO:0000313" key="3">
    <source>
        <dbReference type="Proteomes" id="UP000578449"/>
    </source>
</evidence>
<feature type="compositionally biased region" description="Low complexity" evidence="1">
    <location>
        <begin position="172"/>
        <end position="182"/>
    </location>
</feature>
<name>A0A840P7R1_9ACTN</name>
<dbReference type="EMBL" id="JACHGN010000007">
    <property type="protein sequence ID" value="MBB5133901.1"/>
    <property type="molecule type" value="Genomic_DNA"/>
</dbReference>
<reference evidence="2 3" key="1">
    <citation type="submission" date="2020-08" db="EMBL/GenBank/DDBJ databases">
        <title>Genomic Encyclopedia of Type Strains, Phase IV (KMG-IV): sequencing the most valuable type-strain genomes for metagenomic binning, comparative biology and taxonomic classification.</title>
        <authorList>
            <person name="Goeker M."/>
        </authorList>
    </citation>
    <scope>NUCLEOTIDE SEQUENCE [LARGE SCALE GENOMIC DNA]</scope>
    <source>
        <strain evidence="2 3">DSM 45615</strain>
    </source>
</reference>